<dbReference type="RefSeq" id="XP_017972747.1">
    <property type="nucleotide sequence ID" value="XM_018117258.1"/>
</dbReference>
<evidence type="ECO:0000313" key="2">
    <source>
        <dbReference type="Proteomes" id="UP000694886"/>
    </source>
</evidence>
<dbReference type="KEGG" id="tcc:108661237"/>
<dbReference type="Gramene" id="Tc01v2_t014840.1">
    <property type="protein sequence ID" value="Tc01v2_p014840.1"/>
    <property type="gene ID" value="Tc01v2_g014840"/>
</dbReference>
<organism evidence="2 3">
    <name type="scientific">Theobroma cacao</name>
    <name type="common">Cacao</name>
    <name type="synonym">Cocoa</name>
    <dbReference type="NCBI Taxonomy" id="3641"/>
    <lineage>
        <taxon>Eukaryota</taxon>
        <taxon>Viridiplantae</taxon>
        <taxon>Streptophyta</taxon>
        <taxon>Embryophyta</taxon>
        <taxon>Tracheophyta</taxon>
        <taxon>Spermatophyta</taxon>
        <taxon>Magnoliopsida</taxon>
        <taxon>eudicotyledons</taxon>
        <taxon>Gunneridae</taxon>
        <taxon>Pentapetalae</taxon>
        <taxon>rosids</taxon>
        <taxon>malvids</taxon>
        <taxon>Malvales</taxon>
        <taxon>Malvaceae</taxon>
        <taxon>Byttnerioideae</taxon>
        <taxon>Theobroma</taxon>
    </lineage>
</organism>
<evidence type="ECO:0000259" key="1">
    <source>
        <dbReference type="Pfam" id="PF07727"/>
    </source>
</evidence>
<dbReference type="SUPFAM" id="SSF56672">
    <property type="entry name" value="DNA/RNA polymerases"/>
    <property type="match status" value="1"/>
</dbReference>
<sequence length="311" mass="35031">MKTNSGDFVAILVYADDILIGSNSAQIASNVKGFFSSQFKLKDLGKVKFFLGLEIAQSPEGISICQRKYILDLLEEHGLLGSKPVSTPIDYNYKLSKTKDGQELHDATKYKQLVGKLLYLTFTRPDISYAVQVLSQFMDKPSNEHFMAAYRVIRYLKRALSQGILMKSKSNMKISAYSDSDWAGCPDLRKSITGFSLFIGDSLVSWKSNKQTVVARSSVEAEYRSMASTCCEIIWLQYLLANFRISHKEAISLFFDSQSAIYISKNPVFHERTTHIGMDCHFLREKVLAGIIKPIHISTQSQIANIFTKAL</sequence>
<dbReference type="PANTHER" id="PTHR11439:SF498">
    <property type="entry name" value="DNAK FAMILY PROTEIN"/>
    <property type="match status" value="1"/>
</dbReference>
<gene>
    <name evidence="3" type="primary">LOC108661237</name>
</gene>
<dbReference type="Proteomes" id="UP000694886">
    <property type="component" value="Chromosome 1"/>
</dbReference>
<name>A0AB32W3T4_THECC</name>
<dbReference type="PANTHER" id="PTHR11439">
    <property type="entry name" value="GAG-POL-RELATED RETROTRANSPOSON"/>
    <property type="match status" value="1"/>
</dbReference>
<reference evidence="3" key="2">
    <citation type="submission" date="2025-08" db="UniProtKB">
        <authorList>
            <consortium name="RefSeq"/>
        </authorList>
    </citation>
    <scope>IDENTIFICATION</scope>
</reference>
<dbReference type="Pfam" id="PF07727">
    <property type="entry name" value="RVT_2"/>
    <property type="match status" value="1"/>
</dbReference>
<protein>
    <submittedName>
        <fullName evidence="3">Uncharacterized mitochondrial protein AtMg00810-like</fullName>
    </submittedName>
</protein>
<accession>A0AB32W3T4</accession>
<feature type="domain" description="Reverse transcriptase Ty1/copia-type" evidence="1">
    <location>
        <begin position="9"/>
        <end position="89"/>
    </location>
</feature>
<dbReference type="CDD" id="cd09272">
    <property type="entry name" value="RNase_HI_RT_Ty1"/>
    <property type="match status" value="1"/>
</dbReference>
<dbReference type="InterPro" id="IPR013103">
    <property type="entry name" value="RVT_2"/>
</dbReference>
<dbReference type="GeneID" id="108661237"/>
<dbReference type="InterPro" id="IPR043502">
    <property type="entry name" value="DNA/RNA_pol_sf"/>
</dbReference>
<evidence type="ECO:0000313" key="3">
    <source>
        <dbReference type="RefSeq" id="XP_017972747.1"/>
    </source>
</evidence>
<reference evidence="2" key="1">
    <citation type="journal article" date="1997" name="Nucleic Acids Res.">
        <title>tRNAscan-SE: a program for improved detection of transfer RNA genes in genomic sequence.</title>
        <authorList>
            <person name="Lowe T.M."/>
            <person name="Eddy S.R."/>
        </authorList>
    </citation>
    <scope>NUCLEOTIDE SEQUENCE [LARGE SCALE GENOMIC DNA]</scope>
    <source>
        <strain evidence="2">r\B97-61/B2</strain>
    </source>
</reference>
<dbReference type="AlphaFoldDB" id="A0AB32W3T4"/>
<proteinExistence type="predicted"/>